<dbReference type="Proteomes" id="UP000053317">
    <property type="component" value="Unassembled WGS sequence"/>
</dbReference>
<name>A0A0G2DT85_PHACM</name>
<dbReference type="EMBL" id="LCWF01000251">
    <property type="protein sequence ID" value="KKY13889.1"/>
    <property type="molecule type" value="Genomic_DNA"/>
</dbReference>
<feature type="chain" id="PRO_5002543184" evidence="1">
    <location>
        <begin position="18"/>
        <end position="233"/>
    </location>
</feature>
<keyword evidence="3" id="KW-1185">Reference proteome</keyword>
<evidence type="ECO:0000313" key="2">
    <source>
        <dbReference type="EMBL" id="KKY13889.1"/>
    </source>
</evidence>
<comment type="caution">
    <text evidence="2">The sequence shown here is derived from an EMBL/GenBank/DDBJ whole genome shotgun (WGS) entry which is preliminary data.</text>
</comment>
<dbReference type="OrthoDB" id="5351292at2759"/>
<sequence>MSTLIFDLLSIFVTVQVRFWVADRLTIPDMIQPLLPAFNDRHGKEENNQSSKHSKEQYLPTVDNLIMEHPDLGPSAFDKLKRGWNMDQYTFVRLSNLQSSDSAQMFSTIRDLKGVFTLVELPDESWEIVTSVADIPILENKLSQIFPGCNLDSKYDPIEPNSADVERLCLEAGSSSFPTPSETANPFYLKARDLKMGLFRKTIQVLSTTHPKIAIFYACWYERTWQSEYGTYV</sequence>
<proteinExistence type="predicted"/>
<evidence type="ECO:0000256" key="1">
    <source>
        <dbReference type="SAM" id="SignalP"/>
    </source>
</evidence>
<feature type="signal peptide" evidence="1">
    <location>
        <begin position="1"/>
        <end position="17"/>
    </location>
</feature>
<protein>
    <submittedName>
        <fullName evidence="2">Uncharacterized protein</fullName>
    </submittedName>
</protein>
<gene>
    <name evidence="2" type="ORF">UCRPC4_g06905</name>
</gene>
<dbReference type="AlphaFoldDB" id="A0A0G2DT85"/>
<evidence type="ECO:0000313" key="3">
    <source>
        <dbReference type="Proteomes" id="UP000053317"/>
    </source>
</evidence>
<accession>A0A0G2DT85</accession>
<keyword evidence="1" id="KW-0732">Signal</keyword>
<reference evidence="2 3" key="2">
    <citation type="submission" date="2015-05" db="EMBL/GenBank/DDBJ databases">
        <authorList>
            <person name="Morales-Cruz A."/>
            <person name="Amrine K.C."/>
            <person name="Cantu D."/>
        </authorList>
    </citation>
    <scope>NUCLEOTIDE SEQUENCE [LARGE SCALE GENOMIC DNA]</scope>
    <source>
        <strain evidence="2">UCRPC4</strain>
    </source>
</reference>
<reference evidence="2 3" key="1">
    <citation type="submission" date="2015-05" db="EMBL/GenBank/DDBJ databases">
        <title>Distinctive expansion of gene families associated with plant cell wall degradation and secondary metabolism in the genomes of grapevine trunk pathogens.</title>
        <authorList>
            <person name="Lawrence D.P."/>
            <person name="Travadon R."/>
            <person name="Rolshausen P.E."/>
            <person name="Baumgartner K."/>
        </authorList>
    </citation>
    <scope>NUCLEOTIDE SEQUENCE [LARGE SCALE GENOMIC DNA]</scope>
    <source>
        <strain evidence="2">UCRPC4</strain>
    </source>
</reference>
<organism evidence="2 3">
    <name type="scientific">Phaeomoniella chlamydospora</name>
    <name type="common">Phaeoacremonium chlamydosporum</name>
    <dbReference type="NCBI Taxonomy" id="158046"/>
    <lineage>
        <taxon>Eukaryota</taxon>
        <taxon>Fungi</taxon>
        <taxon>Dikarya</taxon>
        <taxon>Ascomycota</taxon>
        <taxon>Pezizomycotina</taxon>
        <taxon>Eurotiomycetes</taxon>
        <taxon>Chaetothyriomycetidae</taxon>
        <taxon>Phaeomoniellales</taxon>
        <taxon>Phaeomoniellaceae</taxon>
        <taxon>Phaeomoniella</taxon>
    </lineage>
</organism>